<feature type="compositionally biased region" description="Low complexity" evidence="1">
    <location>
        <begin position="117"/>
        <end position="144"/>
    </location>
</feature>
<organism evidence="2 3">
    <name type="scientific">Tanacetum coccineum</name>
    <dbReference type="NCBI Taxonomy" id="301880"/>
    <lineage>
        <taxon>Eukaryota</taxon>
        <taxon>Viridiplantae</taxon>
        <taxon>Streptophyta</taxon>
        <taxon>Embryophyta</taxon>
        <taxon>Tracheophyta</taxon>
        <taxon>Spermatophyta</taxon>
        <taxon>Magnoliopsida</taxon>
        <taxon>eudicotyledons</taxon>
        <taxon>Gunneridae</taxon>
        <taxon>Pentapetalae</taxon>
        <taxon>asterids</taxon>
        <taxon>campanulids</taxon>
        <taxon>Asterales</taxon>
        <taxon>Asteraceae</taxon>
        <taxon>Asteroideae</taxon>
        <taxon>Anthemideae</taxon>
        <taxon>Anthemidinae</taxon>
        <taxon>Tanacetum</taxon>
    </lineage>
</organism>
<reference evidence="2" key="1">
    <citation type="journal article" date="2022" name="Int. J. Mol. Sci.">
        <title>Draft Genome of Tanacetum Coccineum: Genomic Comparison of Closely Related Tanacetum-Family Plants.</title>
        <authorList>
            <person name="Yamashiro T."/>
            <person name="Shiraishi A."/>
            <person name="Nakayama K."/>
            <person name="Satake H."/>
        </authorList>
    </citation>
    <scope>NUCLEOTIDE SEQUENCE</scope>
</reference>
<evidence type="ECO:0008006" key="4">
    <source>
        <dbReference type="Google" id="ProtNLM"/>
    </source>
</evidence>
<protein>
    <recommendedName>
        <fullName evidence="4">Reverse transcriptase domain-containing protein</fullName>
    </recommendedName>
</protein>
<comment type="caution">
    <text evidence="2">The sequence shown here is derived from an EMBL/GenBank/DDBJ whole genome shotgun (WGS) entry which is preliminary data.</text>
</comment>
<sequence>MPTKIELTLEQSQQGVSNDVLMEHPWSMEMQIQVRFITTYSYSSFQSQSFRIKIVDTKLPQISSKSNQEPYFGEINMTITRSGMTPEAIKELVNRRMEEALAAYEATRAANTLEAKNQSQNGSNGDNGNSENGNGGNENPNENNRGARPIARECTYHDFKKCQPLNFKGTEGVVGLIRWFEKIETVFHISNCPEKYQVKYATCTFLNSALTWWNSHKRTVGTKAAFAMS</sequence>
<keyword evidence="3" id="KW-1185">Reference proteome</keyword>
<reference evidence="2" key="2">
    <citation type="submission" date="2022-01" db="EMBL/GenBank/DDBJ databases">
        <authorList>
            <person name="Yamashiro T."/>
            <person name="Shiraishi A."/>
            <person name="Satake H."/>
            <person name="Nakayama K."/>
        </authorList>
    </citation>
    <scope>NUCLEOTIDE SEQUENCE</scope>
</reference>
<gene>
    <name evidence="2" type="ORF">Tco_0823355</name>
</gene>
<dbReference type="Proteomes" id="UP001151760">
    <property type="component" value="Unassembled WGS sequence"/>
</dbReference>
<name>A0ABQ5AIN9_9ASTR</name>
<evidence type="ECO:0000313" key="3">
    <source>
        <dbReference type="Proteomes" id="UP001151760"/>
    </source>
</evidence>
<feature type="region of interest" description="Disordered" evidence="1">
    <location>
        <begin position="114"/>
        <end position="147"/>
    </location>
</feature>
<dbReference type="EMBL" id="BQNB010012329">
    <property type="protein sequence ID" value="GJT02186.1"/>
    <property type="molecule type" value="Genomic_DNA"/>
</dbReference>
<accession>A0ABQ5AIN9</accession>
<evidence type="ECO:0000313" key="2">
    <source>
        <dbReference type="EMBL" id="GJT02186.1"/>
    </source>
</evidence>
<evidence type="ECO:0000256" key="1">
    <source>
        <dbReference type="SAM" id="MobiDB-lite"/>
    </source>
</evidence>
<proteinExistence type="predicted"/>